<dbReference type="GO" id="GO:0006355">
    <property type="term" value="P:regulation of DNA-templated transcription"/>
    <property type="evidence" value="ECO:0007669"/>
    <property type="project" value="InterPro"/>
</dbReference>
<proteinExistence type="predicted"/>
<keyword evidence="6" id="KW-1185">Reference proteome</keyword>
<dbReference type="SMART" id="SM00065">
    <property type="entry name" value="GAF"/>
    <property type="match status" value="1"/>
</dbReference>
<dbReference type="GO" id="GO:0003677">
    <property type="term" value="F:DNA binding"/>
    <property type="evidence" value="ECO:0007669"/>
    <property type="project" value="UniProtKB-KW"/>
</dbReference>
<dbReference type="PANTHER" id="PTHR44688:SF16">
    <property type="entry name" value="DNA-BINDING TRANSCRIPTIONAL ACTIVATOR DEVR_DOSR"/>
    <property type="match status" value="1"/>
</dbReference>
<evidence type="ECO:0000313" key="6">
    <source>
        <dbReference type="Proteomes" id="UP000199013"/>
    </source>
</evidence>
<gene>
    <name evidence="5" type="ORF">FDG2_3219</name>
</gene>
<reference evidence="6" key="1">
    <citation type="submission" date="2016-02" db="EMBL/GenBank/DDBJ databases">
        <authorList>
            <person name="Wibberg D."/>
        </authorList>
    </citation>
    <scope>NUCLEOTIDE SEQUENCE [LARGE SCALE GENOMIC DNA]</scope>
</reference>
<dbReference type="InterPro" id="IPR016032">
    <property type="entry name" value="Sig_transdc_resp-reg_C-effctor"/>
</dbReference>
<keyword evidence="3" id="KW-0804">Transcription</keyword>
<dbReference type="CDD" id="cd06170">
    <property type="entry name" value="LuxR_C_like"/>
    <property type="match status" value="1"/>
</dbReference>
<dbReference type="InterPro" id="IPR036388">
    <property type="entry name" value="WH-like_DNA-bd_sf"/>
</dbReference>
<organism evidence="5 6">
    <name type="scientific">Candidatus Protofrankia californiensis</name>
    <dbReference type="NCBI Taxonomy" id="1839754"/>
    <lineage>
        <taxon>Bacteria</taxon>
        <taxon>Bacillati</taxon>
        <taxon>Actinomycetota</taxon>
        <taxon>Actinomycetes</taxon>
        <taxon>Frankiales</taxon>
        <taxon>Frankiaceae</taxon>
        <taxon>Protofrankia</taxon>
    </lineage>
</organism>
<sequence length="389" mass="41995">MASPYSTTTLAQADLRVRQGLLVSALHVAVDAAPAEPGSRLASALAARLERIDGESIGTELQAGHSARACDLLAELSAVQTDLRERTLGMPFQALSRIREELARVRRATTSAEVIASAPAALCAACGFDRAMISSLRGSTWLPATLHVEVDTDSAVNAAFRDFIQDLRIALTSSMPEAELVRRKAPALIQNAQSETRAFRPLIEVSQTREYVVAPIIAGGSVVGYLHADTYSSGRRLTGDDRDRIQIFADGLGLILERTVLLERLALQRERIGKAFYAARTMTEGLSAAPVQLVRQNIPATESRPPVSLPSMLAASAPRLPDGLTPREREVLALLASGATNAQIADRLTVSETTVKSHVKHILRKLHASNRAEAIARYLYLARSQDRAL</sequence>
<dbReference type="Pfam" id="PF00196">
    <property type="entry name" value="GerE"/>
    <property type="match status" value="1"/>
</dbReference>
<dbReference type="SMART" id="SM00421">
    <property type="entry name" value="HTH_LUXR"/>
    <property type="match status" value="1"/>
</dbReference>
<name>A0A1C3NZ40_9ACTN</name>
<dbReference type="PROSITE" id="PS00622">
    <property type="entry name" value="HTH_LUXR_1"/>
    <property type="match status" value="1"/>
</dbReference>
<protein>
    <submittedName>
        <fullName evidence="5">GAF modulated LuxR family transcriptional regulator</fullName>
    </submittedName>
</protein>
<dbReference type="PANTHER" id="PTHR44688">
    <property type="entry name" value="DNA-BINDING TRANSCRIPTIONAL ACTIVATOR DEVR_DOSR"/>
    <property type="match status" value="1"/>
</dbReference>
<dbReference type="SUPFAM" id="SSF55781">
    <property type="entry name" value="GAF domain-like"/>
    <property type="match status" value="1"/>
</dbReference>
<keyword evidence="2" id="KW-0238">DNA-binding</keyword>
<evidence type="ECO:0000256" key="1">
    <source>
        <dbReference type="ARBA" id="ARBA00023015"/>
    </source>
</evidence>
<dbReference type="Proteomes" id="UP000199013">
    <property type="component" value="Unassembled WGS sequence"/>
</dbReference>
<dbReference type="AlphaFoldDB" id="A0A1C3NZ40"/>
<dbReference type="InterPro" id="IPR029016">
    <property type="entry name" value="GAF-like_dom_sf"/>
</dbReference>
<feature type="domain" description="HTH luxR-type" evidence="4">
    <location>
        <begin position="317"/>
        <end position="382"/>
    </location>
</feature>
<dbReference type="EMBL" id="FLUV01001356">
    <property type="protein sequence ID" value="SBW22852.1"/>
    <property type="molecule type" value="Genomic_DNA"/>
</dbReference>
<evidence type="ECO:0000259" key="4">
    <source>
        <dbReference type="PROSITE" id="PS50043"/>
    </source>
</evidence>
<accession>A0A1C3NZ40</accession>
<dbReference type="Pfam" id="PF01590">
    <property type="entry name" value="GAF"/>
    <property type="match status" value="1"/>
</dbReference>
<keyword evidence="1" id="KW-0805">Transcription regulation</keyword>
<dbReference type="PRINTS" id="PR00038">
    <property type="entry name" value="HTHLUXR"/>
</dbReference>
<evidence type="ECO:0000313" key="5">
    <source>
        <dbReference type="EMBL" id="SBW22852.1"/>
    </source>
</evidence>
<evidence type="ECO:0000256" key="3">
    <source>
        <dbReference type="ARBA" id="ARBA00023163"/>
    </source>
</evidence>
<evidence type="ECO:0000256" key="2">
    <source>
        <dbReference type="ARBA" id="ARBA00023125"/>
    </source>
</evidence>
<dbReference type="SUPFAM" id="SSF46894">
    <property type="entry name" value="C-terminal effector domain of the bipartite response regulators"/>
    <property type="match status" value="1"/>
</dbReference>
<dbReference type="PROSITE" id="PS50043">
    <property type="entry name" value="HTH_LUXR_2"/>
    <property type="match status" value="1"/>
</dbReference>
<dbReference type="Gene3D" id="3.30.450.40">
    <property type="match status" value="1"/>
</dbReference>
<dbReference type="Gene3D" id="1.10.10.10">
    <property type="entry name" value="Winged helix-like DNA-binding domain superfamily/Winged helix DNA-binding domain"/>
    <property type="match status" value="1"/>
</dbReference>
<dbReference type="InterPro" id="IPR000792">
    <property type="entry name" value="Tscrpt_reg_LuxR_C"/>
</dbReference>
<dbReference type="InterPro" id="IPR003018">
    <property type="entry name" value="GAF"/>
</dbReference>